<protein>
    <recommendedName>
        <fullName evidence="3">DUF4439 domain-containing protein</fullName>
    </recommendedName>
</protein>
<keyword evidence="2" id="KW-1185">Reference proteome</keyword>
<dbReference type="RefSeq" id="WP_090852594.1">
    <property type="nucleotide sequence ID" value="NZ_FMZM01000003.1"/>
</dbReference>
<sequence>MPRRPPSVTRRTTVGATLVGLAGLGVLSGCDLDDLDPRSDPADPDGPAVSAPPEDADTVLVASVVVDLTATLAAVRALPATDRAGFRPLVRLHRRHLAELDAPAEEPATPSDSPTTAPVAAAEVVRQEQRLQRRLVTAAVAAESGELARVLGSMSAAVAQQLAVR</sequence>
<gene>
    <name evidence="1" type="ORF">SAMN05421872_103133</name>
</gene>
<dbReference type="EMBL" id="FMZM01000003">
    <property type="protein sequence ID" value="SDC62559.1"/>
    <property type="molecule type" value="Genomic_DNA"/>
</dbReference>
<organism evidence="1 2">
    <name type="scientific">Nocardioides lianchengensis</name>
    <dbReference type="NCBI Taxonomy" id="1045774"/>
    <lineage>
        <taxon>Bacteria</taxon>
        <taxon>Bacillati</taxon>
        <taxon>Actinomycetota</taxon>
        <taxon>Actinomycetes</taxon>
        <taxon>Propionibacteriales</taxon>
        <taxon>Nocardioidaceae</taxon>
        <taxon>Nocardioides</taxon>
    </lineage>
</organism>
<evidence type="ECO:0008006" key="3">
    <source>
        <dbReference type="Google" id="ProtNLM"/>
    </source>
</evidence>
<accession>A0A1G6N3Z4</accession>
<dbReference type="Proteomes" id="UP000199034">
    <property type="component" value="Unassembled WGS sequence"/>
</dbReference>
<name>A0A1G6N3Z4_9ACTN</name>
<evidence type="ECO:0000313" key="2">
    <source>
        <dbReference type="Proteomes" id="UP000199034"/>
    </source>
</evidence>
<evidence type="ECO:0000313" key="1">
    <source>
        <dbReference type="EMBL" id="SDC62559.1"/>
    </source>
</evidence>
<reference evidence="1 2" key="1">
    <citation type="submission" date="2016-10" db="EMBL/GenBank/DDBJ databases">
        <authorList>
            <person name="de Groot N.N."/>
        </authorList>
    </citation>
    <scope>NUCLEOTIDE SEQUENCE [LARGE SCALE GENOMIC DNA]</scope>
    <source>
        <strain evidence="1 2">CGMCC 4.6858</strain>
    </source>
</reference>
<dbReference type="AlphaFoldDB" id="A0A1G6N3Z4"/>
<dbReference type="STRING" id="1045774.SAMN05421872_103133"/>
<dbReference type="PROSITE" id="PS51257">
    <property type="entry name" value="PROKAR_LIPOPROTEIN"/>
    <property type="match status" value="1"/>
</dbReference>
<proteinExistence type="predicted"/>